<dbReference type="EMBL" id="OZ034815">
    <property type="protein sequence ID" value="CAL1366661.1"/>
    <property type="molecule type" value="Genomic_DNA"/>
</dbReference>
<organism evidence="3 4">
    <name type="scientific">Linum trigynum</name>
    <dbReference type="NCBI Taxonomy" id="586398"/>
    <lineage>
        <taxon>Eukaryota</taxon>
        <taxon>Viridiplantae</taxon>
        <taxon>Streptophyta</taxon>
        <taxon>Embryophyta</taxon>
        <taxon>Tracheophyta</taxon>
        <taxon>Spermatophyta</taxon>
        <taxon>Magnoliopsida</taxon>
        <taxon>eudicotyledons</taxon>
        <taxon>Gunneridae</taxon>
        <taxon>Pentapetalae</taxon>
        <taxon>rosids</taxon>
        <taxon>fabids</taxon>
        <taxon>Malpighiales</taxon>
        <taxon>Linaceae</taxon>
        <taxon>Linum</taxon>
    </lineage>
</organism>
<sequence length="622" mass="68953">MSMEAVPIPLAEKPIELRAVEALGKGFDLSSDFRLKFAKSAGGRLVALDERNKRDIVIPSAGGAGVTVPGVSEDVRVDRGDRIRFKSDVLEFNQMSELMNQRSSVPGKVPSGYTNALFDLSGDWLHDATDTKYLAFDGYFISLYYLHLTASPLVLQDKVKNAVPPRWDPAMLSRFIRTYGTHIIVGMAIGGQDVICVRQKHSSTIPPADLRKHLEDLGDFLFSDRRSPSLMQRNARDGKQKVPDVFNRILQSNTMHLTSITETSSKEGLTIVCSKRGGDVFSHSHSNWLQTVPAKPEAILFKFVPITSLLTGVPGSGYLSHAINLYLRYKPAPDDLQFFLEFQVPKQWAPMFCELPLRHQRKKASSPSLRFSFMGPRLLVSSTQVSSDQKPVVGLRLYLEGKKCNKLAIHLQHLSSLPNLMNTSSSNPATVSRPCQWQGSDRYPSSDQFLEPVRWKRYSKVCTSVVKHDPTWLHDGGVFVVTGAQLLSKGKWPNSVLHLRLSFTHLPHCSIRKTEWAAVPEAPHKTSILTNISTTFTFTQRTPPGQDKQAGAPAALNSGVYPDGPPVPVSSRKLLKYVETAEIVRGPHDTPGHWLVTAGKLVVDSGKIGLQVKFALLDYPDS</sequence>
<dbReference type="AlphaFoldDB" id="A0AAV2D4S2"/>
<evidence type="ECO:0000256" key="1">
    <source>
        <dbReference type="SAM" id="MobiDB-lite"/>
    </source>
</evidence>
<dbReference type="PANTHER" id="PTHR33199">
    <property type="entry name" value="MACPF DOMAIN-CONTAINING PROTEIN CAD1"/>
    <property type="match status" value="1"/>
</dbReference>
<name>A0AAV2D4S2_9ROSI</name>
<dbReference type="GO" id="GO:2000031">
    <property type="term" value="P:regulation of salicylic acid mediated signaling pathway"/>
    <property type="evidence" value="ECO:0007669"/>
    <property type="project" value="InterPro"/>
</dbReference>
<evidence type="ECO:0000313" key="3">
    <source>
        <dbReference type="EMBL" id="CAL1366661.1"/>
    </source>
</evidence>
<feature type="region of interest" description="Disordered" evidence="1">
    <location>
        <begin position="541"/>
        <end position="562"/>
    </location>
</feature>
<reference evidence="3 4" key="1">
    <citation type="submission" date="2024-04" db="EMBL/GenBank/DDBJ databases">
        <authorList>
            <person name="Fracassetti M."/>
        </authorList>
    </citation>
    <scope>NUCLEOTIDE SEQUENCE [LARGE SCALE GENOMIC DNA]</scope>
</reference>
<dbReference type="InterPro" id="IPR020864">
    <property type="entry name" value="MACPF"/>
</dbReference>
<accession>A0AAV2D4S2</accession>
<feature type="domain" description="MACPF" evidence="2">
    <location>
        <begin position="6"/>
        <end position="340"/>
    </location>
</feature>
<dbReference type="PANTHER" id="PTHR33199:SF2">
    <property type="entry name" value="OS02G0475300 PROTEIN"/>
    <property type="match status" value="1"/>
</dbReference>
<dbReference type="Proteomes" id="UP001497516">
    <property type="component" value="Chromosome 2"/>
</dbReference>
<dbReference type="GO" id="GO:0009626">
    <property type="term" value="P:plant-type hypersensitive response"/>
    <property type="evidence" value="ECO:0007669"/>
    <property type="project" value="TreeGrafter"/>
</dbReference>
<dbReference type="SMART" id="SM00457">
    <property type="entry name" value="MACPF"/>
    <property type="match status" value="1"/>
</dbReference>
<evidence type="ECO:0000259" key="2">
    <source>
        <dbReference type="PROSITE" id="PS51412"/>
    </source>
</evidence>
<gene>
    <name evidence="3" type="ORF">LTRI10_LOCUS10738</name>
</gene>
<dbReference type="InterPro" id="IPR044663">
    <property type="entry name" value="CAD1/NSL1-like"/>
</dbReference>
<protein>
    <recommendedName>
        <fullName evidence="2">MACPF domain-containing protein</fullName>
    </recommendedName>
</protein>
<dbReference type="GO" id="GO:0005886">
    <property type="term" value="C:plasma membrane"/>
    <property type="evidence" value="ECO:0007669"/>
    <property type="project" value="TreeGrafter"/>
</dbReference>
<evidence type="ECO:0000313" key="4">
    <source>
        <dbReference type="Proteomes" id="UP001497516"/>
    </source>
</evidence>
<proteinExistence type="predicted"/>
<dbReference type="Pfam" id="PF01823">
    <property type="entry name" value="MACPF"/>
    <property type="match status" value="1"/>
</dbReference>
<dbReference type="PROSITE" id="PS51412">
    <property type="entry name" value="MACPF_2"/>
    <property type="match status" value="1"/>
</dbReference>
<keyword evidence="4" id="KW-1185">Reference proteome</keyword>